<dbReference type="InterPro" id="IPR004102">
    <property type="entry name" value="Poly(ADP-ribose)pol_reg_dom"/>
</dbReference>
<dbReference type="PROSITE" id="PS51977">
    <property type="entry name" value="WGR"/>
    <property type="match status" value="1"/>
</dbReference>
<dbReference type="EC" id="2.4.2.-" evidence="7"/>
<feature type="domain" description="WGR" evidence="11">
    <location>
        <begin position="282"/>
        <end position="371"/>
    </location>
</feature>
<dbReference type="EMBL" id="KB096023">
    <property type="protein sequence ID" value="ESO08808.1"/>
    <property type="molecule type" value="Genomic_DNA"/>
</dbReference>
<sequence length="749" mass="85551">MVYLLSQDPHQSSPSYPHTLYPHLFFDLQPLDGDGDDAAGGRKNKNGVSRRIFELGRARLSNNNNNNNNNNNDDDGDSGDDDDLEMDTNIRNGDNDDTRMAVDGDDNDEAGKKQDGAKNLSGNADKKRDVVFRGIDMTHVPIPITSNLTLCHRDNMNRTVLHYLLPFNNNNNNNNINNNKCGHVGAKSIYDLLSRVPVFDNHFLLLHLVSLGARIVDRDDNGDRISDLAVVYGCRKLYQTCIYLSGGRDGQDGVDDYYDKRKQYLAGNTNINNNVGLDDDDTVRVDPDSDARLFIEDYEKKMLKRKIIHQRQKDMYVLFNRWGRVGDRGQYQQTPFPLRADAEKEFKKVFRAKTGNDWSEYNKFEHKPKKYRLVSLESRRAPLRKENIPIDLHCNKTDVSGMKNRMNQMGLNKSNVVLGRLSRSDLEKAKNILKELLALIDRRDSTTERMNVESEEYRKISEKIAELSNNYYYILPKQGFEYEKLPILDNANKINTELGYIEELAELELASRFMVASMSRSLEINTFDYIYKCMGCRIDPIDEESMEGQYLLKYIYSTFTGKVEAIFRLQSQLDVGKFQSERSENRKLLFHGSSSTNLISILTRGLLIAHNFATKSGSMFGEGIYTADMFTKSADYCYNYASHASNVKFMLICEVDLGKVKVIHSTYSNKYPPVSHDSVLGIGETAPNPVYDVTMSSGAVMPVGDLINIKEKWKNPDGDFSFHNIVNRNEYIVYDANRVALKYLIQFVQ</sequence>
<dbReference type="CTD" id="20211648"/>
<dbReference type="RefSeq" id="XP_009012830.1">
    <property type="nucleotide sequence ID" value="XM_009014582.1"/>
</dbReference>
<evidence type="ECO:0000313" key="14">
    <source>
        <dbReference type="Proteomes" id="UP000015101"/>
    </source>
</evidence>
<organism evidence="13 14">
    <name type="scientific">Helobdella robusta</name>
    <name type="common">Californian leech</name>
    <dbReference type="NCBI Taxonomy" id="6412"/>
    <lineage>
        <taxon>Eukaryota</taxon>
        <taxon>Metazoa</taxon>
        <taxon>Spiralia</taxon>
        <taxon>Lophotrochozoa</taxon>
        <taxon>Annelida</taxon>
        <taxon>Clitellata</taxon>
        <taxon>Hirudinea</taxon>
        <taxon>Rhynchobdellida</taxon>
        <taxon>Glossiphoniidae</taxon>
        <taxon>Helobdella</taxon>
    </lineage>
</organism>
<feature type="domain" description="PARP catalytic" evidence="9">
    <location>
        <begin position="525"/>
        <end position="749"/>
    </location>
</feature>
<dbReference type="SUPFAM" id="SSF142921">
    <property type="entry name" value="WGR domain-like"/>
    <property type="match status" value="1"/>
</dbReference>
<keyword evidence="6" id="KW-0539">Nucleus</keyword>
<evidence type="ECO:0000256" key="5">
    <source>
        <dbReference type="ARBA" id="ARBA00023027"/>
    </source>
</evidence>
<gene>
    <name evidence="13" type="primary">20211648</name>
    <name evidence="12" type="ORF">HELRODRAFT_190616</name>
</gene>
<dbReference type="PROSITE" id="PS51060">
    <property type="entry name" value="PARP_ALPHA_HD"/>
    <property type="match status" value="1"/>
</dbReference>
<feature type="domain" description="PARP alpha-helical" evidence="10">
    <location>
        <begin position="382"/>
        <end position="515"/>
    </location>
</feature>
<evidence type="ECO:0000259" key="9">
    <source>
        <dbReference type="PROSITE" id="PS51059"/>
    </source>
</evidence>
<keyword evidence="3 7" id="KW-0808">Transferase</keyword>
<dbReference type="InterPro" id="IPR008893">
    <property type="entry name" value="WGR_domain"/>
</dbReference>
<dbReference type="AlphaFoldDB" id="T1FS51"/>
<feature type="compositionally biased region" description="Low complexity" evidence="8">
    <location>
        <begin position="61"/>
        <end position="71"/>
    </location>
</feature>
<dbReference type="SMART" id="SM00773">
    <property type="entry name" value="WGR"/>
    <property type="match status" value="1"/>
</dbReference>
<evidence type="ECO:0000256" key="1">
    <source>
        <dbReference type="ARBA" id="ARBA00004123"/>
    </source>
</evidence>
<dbReference type="InterPro" id="IPR036930">
    <property type="entry name" value="WGR_dom_sf"/>
</dbReference>
<dbReference type="SUPFAM" id="SSF56399">
    <property type="entry name" value="ADP-ribosylation"/>
    <property type="match status" value="1"/>
</dbReference>
<keyword evidence="4" id="KW-0548">Nucleotidyltransferase</keyword>
<feature type="region of interest" description="Disordered" evidence="8">
    <location>
        <begin position="60"/>
        <end position="122"/>
    </location>
</feature>
<dbReference type="Pfam" id="PF02877">
    <property type="entry name" value="PARP_reg"/>
    <property type="match status" value="1"/>
</dbReference>
<dbReference type="PANTHER" id="PTHR10459:SF108">
    <property type="entry name" value="POLY [ADP-RIBOSE] POLYMERASE"/>
    <property type="match status" value="1"/>
</dbReference>
<dbReference type="InterPro" id="IPR012317">
    <property type="entry name" value="Poly(ADP-ribose)pol_cat_dom"/>
</dbReference>
<dbReference type="eggNOG" id="KOG1037">
    <property type="taxonomic scope" value="Eukaryota"/>
</dbReference>
<name>T1FS51_HELRO</name>
<dbReference type="STRING" id="6412.T1FS51"/>
<evidence type="ECO:0000256" key="4">
    <source>
        <dbReference type="ARBA" id="ARBA00022695"/>
    </source>
</evidence>
<dbReference type="InterPro" id="IPR050800">
    <property type="entry name" value="ARTD/PARP"/>
</dbReference>
<keyword evidence="2 7" id="KW-0328">Glycosyltransferase</keyword>
<keyword evidence="5 7" id="KW-0520">NAD</keyword>
<dbReference type="OrthoDB" id="2017365at2759"/>
<dbReference type="PANTHER" id="PTHR10459">
    <property type="entry name" value="DNA LIGASE"/>
    <property type="match status" value="1"/>
</dbReference>
<protein>
    <recommendedName>
        <fullName evidence="7">Poly [ADP-ribose] polymerase</fullName>
        <shortName evidence="7">PARP</shortName>
        <ecNumber evidence="7">2.4.2.-</ecNumber>
    </recommendedName>
</protein>
<dbReference type="InParanoid" id="T1FS51"/>
<dbReference type="Pfam" id="PF05406">
    <property type="entry name" value="WGR"/>
    <property type="match status" value="1"/>
</dbReference>
<evidence type="ECO:0000259" key="10">
    <source>
        <dbReference type="PROSITE" id="PS51060"/>
    </source>
</evidence>
<evidence type="ECO:0000313" key="13">
    <source>
        <dbReference type="EnsemblMetazoa" id="HelroP190616"/>
    </source>
</evidence>
<accession>T1FS51</accession>
<dbReference type="GO" id="GO:0006302">
    <property type="term" value="P:double-strand break repair"/>
    <property type="evidence" value="ECO:0000318"/>
    <property type="project" value="GO_Central"/>
</dbReference>
<dbReference type="PROSITE" id="PS51059">
    <property type="entry name" value="PARP_CATALYTIC"/>
    <property type="match status" value="1"/>
</dbReference>
<dbReference type="HOGENOM" id="CLU_371441_0_0_1"/>
<proteinExistence type="predicted"/>
<dbReference type="Pfam" id="PF00644">
    <property type="entry name" value="PARP"/>
    <property type="match status" value="1"/>
</dbReference>
<evidence type="ECO:0000313" key="12">
    <source>
        <dbReference type="EMBL" id="ESO08808.1"/>
    </source>
</evidence>
<evidence type="ECO:0000256" key="6">
    <source>
        <dbReference type="ARBA" id="ARBA00023242"/>
    </source>
</evidence>
<evidence type="ECO:0000256" key="7">
    <source>
        <dbReference type="RuleBase" id="RU362114"/>
    </source>
</evidence>
<dbReference type="CDD" id="cd07997">
    <property type="entry name" value="WGR_PARP"/>
    <property type="match status" value="1"/>
</dbReference>
<feature type="compositionally biased region" description="Basic and acidic residues" evidence="8">
    <location>
        <begin position="93"/>
        <end position="102"/>
    </location>
</feature>
<keyword evidence="14" id="KW-1185">Reference proteome</keyword>
<comment type="subcellular location">
    <subcellularLocation>
        <location evidence="1">Nucleus</location>
    </subcellularLocation>
</comment>
<dbReference type="Gene3D" id="2.20.140.10">
    <property type="entry name" value="WGR domain"/>
    <property type="match status" value="1"/>
</dbReference>
<evidence type="ECO:0000256" key="3">
    <source>
        <dbReference type="ARBA" id="ARBA00022679"/>
    </source>
</evidence>
<evidence type="ECO:0000256" key="2">
    <source>
        <dbReference type="ARBA" id="ARBA00022676"/>
    </source>
</evidence>
<dbReference type="Gene3D" id="3.90.228.10">
    <property type="match status" value="1"/>
</dbReference>
<dbReference type="EnsemblMetazoa" id="HelroT190616">
    <property type="protein sequence ID" value="HelroP190616"/>
    <property type="gene ID" value="HelroG190616"/>
</dbReference>
<evidence type="ECO:0000259" key="11">
    <source>
        <dbReference type="PROSITE" id="PS51977"/>
    </source>
</evidence>
<reference evidence="12 14" key="2">
    <citation type="journal article" date="2013" name="Nature">
        <title>Insights into bilaterian evolution from three spiralian genomes.</title>
        <authorList>
            <person name="Simakov O."/>
            <person name="Marletaz F."/>
            <person name="Cho S.J."/>
            <person name="Edsinger-Gonzales E."/>
            <person name="Havlak P."/>
            <person name="Hellsten U."/>
            <person name="Kuo D.H."/>
            <person name="Larsson T."/>
            <person name="Lv J."/>
            <person name="Arendt D."/>
            <person name="Savage R."/>
            <person name="Osoegawa K."/>
            <person name="de Jong P."/>
            <person name="Grimwood J."/>
            <person name="Chapman J.A."/>
            <person name="Shapiro H."/>
            <person name="Aerts A."/>
            <person name="Otillar R.P."/>
            <person name="Terry A.Y."/>
            <person name="Boore J.L."/>
            <person name="Grigoriev I.V."/>
            <person name="Lindberg D.R."/>
            <person name="Seaver E.C."/>
            <person name="Weisblat D.A."/>
            <person name="Putnam N.H."/>
            <person name="Rokhsar D.S."/>
        </authorList>
    </citation>
    <scope>NUCLEOTIDE SEQUENCE</scope>
</reference>
<dbReference type="SUPFAM" id="SSF47587">
    <property type="entry name" value="Domain of poly(ADP-ribose) polymerase"/>
    <property type="match status" value="1"/>
</dbReference>
<dbReference type="GeneID" id="20211648"/>
<dbReference type="GO" id="GO:0016779">
    <property type="term" value="F:nucleotidyltransferase activity"/>
    <property type="evidence" value="ECO:0007669"/>
    <property type="project" value="UniProtKB-KW"/>
</dbReference>
<dbReference type="EMBL" id="AMQM01003070">
    <property type="status" value="NOT_ANNOTATED_CDS"/>
    <property type="molecule type" value="Genomic_DNA"/>
</dbReference>
<dbReference type="Proteomes" id="UP000015101">
    <property type="component" value="Unassembled WGS sequence"/>
</dbReference>
<dbReference type="InterPro" id="IPR036616">
    <property type="entry name" value="Poly(ADP-ribose)pol_reg_dom_sf"/>
</dbReference>
<reference evidence="13" key="3">
    <citation type="submission" date="2015-06" db="UniProtKB">
        <authorList>
            <consortium name="EnsemblMetazoa"/>
        </authorList>
    </citation>
    <scope>IDENTIFICATION</scope>
</reference>
<dbReference type="GO" id="GO:0003950">
    <property type="term" value="F:NAD+ poly-ADP-ribosyltransferase activity"/>
    <property type="evidence" value="ECO:0000318"/>
    <property type="project" value="GO_Central"/>
</dbReference>
<dbReference type="KEGG" id="hro:HELRODRAFT_190616"/>
<dbReference type="GO" id="GO:0005730">
    <property type="term" value="C:nucleolus"/>
    <property type="evidence" value="ECO:0000318"/>
    <property type="project" value="GO_Central"/>
</dbReference>
<evidence type="ECO:0000256" key="8">
    <source>
        <dbReference type="SAM" id="MobiDB-lite"/>
    </source>
</evidence>
<reference evidence="14" key="1">
    <citation type="submission" date="2012-12" db="EMBL/GenBank/DDBJ databases">
        <authorList>
            <person name="Hellsten U."/>
            <person name="Grimwood J."/>
            <person name="Chapman J.A."/>
            <person name="Shapiro H."/>
            <person name="Aerts A."/>
            <person name="Otillar R.P."/>
            <person name="Terry A.Y."/>
            <person name="Boore J.L."/>
            <person name="Simakov O."/>
            <person name="Marletaz F."/>
            <person name="Cho S.-J."/>
            <person name="Edsinger-Gonzales E."/>
            <person name="Havlak P."/>
            <person name="Kuo D.-H."/>
            <person name="Larsson T."/>
            <person name="Lv J."/>
            <person name="Arendt D."/>
            <person name="Savage R."/>
            <person name="Osoegawa K."/>
            <person name="de Jong P."/>
            <person name="Lindberg D.R."/>
            <person name="Seaver E.C."/>
            <person name="Weisblat D.A."/>
            <person name="Putnam N.H."/>
            <person name="Grigoriev I.V."/>
            <person name="Rokhsar D.S."/>
        </authorList>
    </citation>
    <scope>NUCLEOTIDE SEQUENCE</scope>
</reference>
<dbReference type="Gene3D" id="1.20.142.10">
    <property type="entry name" value="Poly(ADP-ribose) polymerase, regulatory domain"/>
    <property type="match status" value="1"/>
</dbReference>
<feature type="compositionally biased region" description="Acidic residues" evidence="8">
    <location>
        <begin position="72"/>
        <end position="86"/>
    </location>
</feature>